<evidence type="ECO:0000313" key="3">
    <source>
        <dbReference type="Proteomes" id="UP000290289"/>
    </source>
</evidence>
<feature type="coiled-coil region" evidence="1">
    <location>
        <begin position="9"/>
        <end position="36"/>
    </location>
</feature>
<dbReference type="AlphaFoldDB" id="A0A498IC43"/>
<evidence type="ECO:0000313" key="2">
    <source>
        <dbReference type="EMBL" id="RXH78703.1"/>
    </source>
</evidence>
<evidence type="ECO:0000256" key="1">
    <source>
        <dbReference type="SAM" id="Coils"/>
    </source>
</evidence>
<name>A0A498IC43_MALDO</name>
<dbReference type="EMBL" id="RDQH01000339">
    <property type="protein sequence ID" value="RXH78703.1"/>
    <property type="molecule type" value="Genomic_DNA"/>
</dbReference>
<accession>A0A498IC43</accession>
<organism evidence="2 3">
    <name type="scientific">Malus domestica</name>
    <name type="common">Apple</name>
    <name type="synonym">Pyrus malus</name>
    <dbReference type="NCBI Taxonomy" id="3750"/>
    <lineage>
        <taxon>Eukaryota</taxon>
        <taxon>Viridiplantae</taxon>
        <taxon>Streptophyta</taxon>
        <taxon>Embryophyta</taxon>
        <taxon>Tracheophyta</taxon>
        <taxon>Spermatophyta</taxon>
        <taxon>Magnoliopsida</taxon>
        <taxon>eudicotyledons</taxon>
        <taxon>Gunneridae</taxon>
        <taxon>Pentapetalae</taxon>
        <taxon>rosids</taxon>
        <taxon>fabids</taxon>
        <taxon>Rosales</taxon>
        <taxon>Rosaceae</taxon>
        <taxon>Amygdaloideae</taxon>
        <taxon>Maleae</taxon>
        <taxon>Malus</taxon>
    </lineage>
</organism>
<gene>
    <name evidence="2" type="ORF">DVH24_002221</name>
</gene>
<comment type="caution">
    <text evidence="2">The sequence shown here is derived from an EMBL/GenBank/DDBJ whole genome shotgun (WGS) entry which is preliminary data.</text>
</comment>
<protein>
    <submittedName>
        <fullName evidence="2">Uncharacterized protein</fullName>
    </submittedName>
</protein>
<sequence length="152" mass="18300">MNDFLLLLRVKKNGNKNSLEELVKKQQEEISELNKTLGFINEVEPEKEEKTEKHVHQDSAIDFISSQNRFCKLQKKYQQNLKHLDIYWSSIANEFNYYDNFVMKEDMDEFLGDERVTNTVIDAHNYILRDQENNLDHQNFYFSVNLFVSYKY</sequence>
<keyword evidence="1" id="KW-0175">Coiled coil</keyword>
<reference evidence="2 3" key="1">
    <citation type="submission" date="2018-10" db="EMBL/GenBank/DDBJ databases">
        <title>A high-quality apple genome assembly.</title>
        <authorList>
            <person name="Hu J."/>
        </authorList>
    </citation>
    <scope>NUCLEOTIDE SEQUENCE [LARGE SCALE GENOMIC DNA]</scope>
    <source>
        <strain evidence="3">cv. HFTH1</strain>
        <tissue evidence="2">Young leaf</tissue>
    </source>
</reference>
<dbReference type="Proteomes" id="UP000290289">
    <property type="component" value="Chromosome 13"/>
</dbReference>
<keyword evidence="3" id="KW-1185">Reference proteome</keyword>
<proteinExistence type="predicted"/>